<dbReference type="PANTHER" id="PTHR30105">
    <property type="entry name" value="UNCHARACTERIZED YIBQ-RELATED"/>
    <property type="match status" value="1"/>
</dbReference>
<dbReference type="AlphaFoldDB" id="A0A1H6JKG4"/>
<dbReference type="Gene3D" id="3.20.20.370">
    <property type="entry name" value="Glycoside hydrolase/deacetylase"/>
    <property type="match status" value="1"/>
</dbReference>
<keyword evidence="3" id="KW-1185">Reference proteome</keyword>
<dbReference type="GO" id="GO:0005975">
    <property type="term" value="P:carbohydrate metabolic process"/>
    <property type="evidence" value="ECO:0007669"/>
    <property type="project" value="InterPro"/>
</dbReference>
<dbReference type="PRINTS" id="PR01218">
    <property type="entry name" value="PSTLEXTENSIN"/>
</dbReference>
<sequence length="369" mass="39295">MLMGYRRPLWQRPGVIVAALAAVLVLGLLLGLGLGRWSGPPPAPVAPPPVATIQPEPPQTAPEAPPLPPFSSEEESAPAESGPPLIQPPPPRPDPGSSESLEIGRASDVVAMLPAPPPSVPSAKLPPAGAAVWMRHAAPSPRVGGRPMIAIIIDDLGIDRRRAERISALPGPLTLSFMTYAEDLPRLTAEARRRGHELMVHVPMQPRGANFEAGPEVLEVGQTPEEIRRRLDWDLSRFDGFIGINNHMGSRFTGDPASMRVVMAELRRRGLIFVDSVTTERSAGAETARQFGVPFASRHVFLDNDQGVAHVRAQLAKAEAYARRHGFAVAIGHPHDGTIEALAGWVPGLEAKGLVLVPVSTIIRTGAGG</sequence>
<proteinExistence type="predicted"/>
<protein>
    <recommendedName>
        <fullName evidence="4">Divergent polysaccharide deacetylase family protein</fullName>
    </recommendedName>
</protein>
<evidence type="ECO:0000313" key="3">
    <source>
        <dbReference type="Proteomes" id="UP000182983"/>
    </source>
</evidence>
<dbReference type="InterPro" id="IPR006837">
    <property type="entry name" value="Divergent_DAC"/>
</dbReference>
<dbReference type="Proteomes" id="UP000182983">
    <property type="component" value="Unassembled WGS sequence"/>
</dbReference>
<evidence type="ECO:0008006" key="4">
    <source>
        <dbReference type="Google" id="ProtNLM"/>
    </source>
</evidence>
<organism evidence="2 3">
    <name type="scientific">Magnetospirillum fulvum</name>
    <name type="common">Rhodospirillum fulvum</name>
    <dbReference type="NCBI Taxonomy" id="1082"/>
    <lineage>
        <taxon>Bacteria</taxon>
        <taxon>Pseudomonadati</taxon>
        <taxon>Pseudomonadota</taxon>
        <taxon>Alphaproteobacteria</taxon>
        <taxon>Rhodospirillales</taxon>
        <taxon>Rhodospirillaceae</taxon>
        <taxon>Magnetospirillum</taxon>
    </lineage>
</organism>
<feature type="compositionally biased region" description="Pro residues" evidence="1">
    <location>
        <begin position="85"/>
        <end position="94"/>
    </location>
</feature>
<reference evidence="3" key="1">
    <citation type="submission" date="2016-10" db="EMBL/GenBank/DDBJ databases">
        <authorList>
            <person name="Varghese N."/>
            <person name="Submissions S."/>
        </authorList>
    </citation>
    <scope>NUCLEOTIDE SEQUENCE [LARGE SCALE GENOMIC DNA]</scope>
    <source>
        <strain evidence="3">DSM 13234</strain>
    </source>
</reference>
<name>A0A1H6JKG4_MAGFU</name>
<gene>
    <name evidence="2" type="ORF">SAMN04244559_03230</name>
</gene>
<feature type="region of interest" description="Disordered" evidence="1">
    <location>
        <begin position="43"/>
        <end position="101"/>
    </location>
</feature>
<dbReference type="InterPro" id="IPR011330">
    <property type="entry name" value="Glyco_hydro/deAcase_b/a-brl"/>
</dbReference>
<dbReference type="EMBL" id="FNWO01000018">
    <property type="protein sequence ID" value="SEH62822.1"/>
    <property type="molecule type" value="Genomic_DNA"/>
</dbReference>
<evidence type="ECO:0000313" key="2">
    <source>
        <dbReference type="EMBL" id="SEH62822.1"/>
    </source>
</evidence>
<feature type="compositionally biased region" description="Pro residues" evidence="1">
    <location>
        <begin position="43"/>
        <end position="69"/>
    </location>
</feature>
<accession>A0A1H6JKG4</accession>
<dbReference type="CDD" id="cd10936">
    <property type="entry name" value="CE4_DAC2"/>
    <property type="match status" value="1"/>
</dbReference>
<dbReference type="InterPro" id="IPR003882">
    <property type="entry name" value="Pistil_extensin"/>
</dbReference>
<dbReference type="PANTHER" id="PTHR30105:SF2">
    <property type="entry name" value="DIVERGENT POLYSACCHARIDE DEACETYLASE SUPERFAMILY"/>
    <property type="match status" value="1"/>
</dbReference>
<evidence type="ECO:0000256" key="1">
    <source>
        <dbReference type="SAM" id="MobiDB-lite"/>
    </source>
</evidence>
<dbReference type="SUPFAM" id="SSF88713">
    <property type="entry name" value="Glycoside hydrolase/deacetylase"/>
    <property type="match status" value="1"/>
</dbReference>
<dbReference type="Pfam" id="PF04748">
    <property type="entry name" value="Polysacc_deac_2"/>
    <property type="match status" value="1"/>
</dbReference>